<accession>A0A1G2QHL4</accession>
<keyword evidence="2" id="KW-0408">Iron</keyword>
<dbReference type="GO" id="GO:0046872">
    <property type="term" value="F:metal ion binding"/>
    <property type="evidence" value="ECO:0007669"/>
    <property type="project" value="UniProtKB-KW"/>
</dbReference>
<protein>
    <recommendedName>
        <fullName evidence="2">Peptide deformylase</fullName>
        <shortName evidence="2">PDF</shortName>
        <ecNumber evidence="2">3.5.1.88</ecNumber>
    </recommendedName>
    <alternativeName>
        <fullName evidence="2">Polypeptide deformylase</fullName>
    </alternativeName>
</protein>
<dbReference type="EMBL" id="MHTK01000006">
    <property type="protein sequence ID" value="OHA59512.1"/>
    <property type="molecule type" value="Genomic_DNA"/>
</dbReference>
<organism evidence="3 4">
    <name type="scientific">Candidatus Vogelbacteria bacterium RIFOXYD1_FULL_46_19</name>
    <dbReference type="NCBI Taxonomy" id="1802439"/>
    <lineage>
        <taxon>Bacteria</taxon>
        <taxon>Candidatus Vogeliibacteriota</taxon>
    </lineage>
</organism>
<proteinExistence type="inferred from homology"/>
<dbReference type="InterPro" id="IPR023635">
    <property type="entry name" value="Peptide_deformylase"/>
</dbReference>
<evidence type="ECO:0000256" key="2">
    <source>
        <dbReference type="HAMAP-Rule" id="MF_00163"/>
    </source>
</evidence>
<dbReference type="NCBIfam" id="TIGR00079">
    <property type="entry name" value="pept_deformyl"/>
    <property type="match status" value="1"/>
</dbReference>
<comment type="similarity">
    <text evidence="1 2">Belongs to the polypeptide deformylase family.</text>
</comment>
<name>A0A1G2QHL4_9BACT</name>
<comment type="catalytic activity">
    <reaction evidence="2">
        <text>N-terminal N-formyl-L-methionyl-[peptide] + H2O = N-terminal L-methionyl-[peptide] + formate</text>
        <dbReference type="Rhea" id="RHEA:24420"/>
        <dbReference type="Rhea" id="RHEA-COMP:10639"/>
        <dbReference type="Rhea" id="RHEA-COMP:10640"/>
        <dbReference type="ChEBI" id="CHEBI:15377"/>
        <dbReference type="ChEBI" id="CHEBI:15740"/>
        <dbReference type="ChEBI" id="CHEBI:49298"/>
        <dbReference type="ChEBI" id="CHEBI:64731"/>
        <dbReference type="EC" id="3.5.1.88"/>
    </reaction>
</comment>
<reference evidence="3 4" key="1">
    <citation type="journal article" date="2016" name="Nat. Commun.">
        <title>Thousands of microbial genomes shed light on interconnected biogeochemical processes in an aquifer system.</title>
        <authorList>
            <person name="Anantharaman K."/>
            <person name="Brown C.T."/>
            <person name="Hug L.A."/>
            <person name="Sharon I."/>
            <person name="Castelle C.J."/>
            <person name="Probst A.J."/>
            <person name="Thomas B.C."/>
            <person name="Singh A."/>
            <person name="Wilkins M.J."/>
            <person name="Karaoz U."/>
            <person name="Brodie E.L."/>
            <person name="Williams K.H."/>
            <person name="Hubbard S.S."/>
            <person name="Banfield J.F."/>
        </authorList>
    </citation>
    <scope>NUCLEOTIDE SEQUENCE [LARGE SCALE GENOMIC DNA]</scope>
</reference>
<keyword evidence="2" id="KW-0648">Protein biosynthesis</keyword>
<dbReference type="HAMAP" id="MF_00163">
    <property type="entry name" value="Pep_deformylase"/>
    <property type="match status" value="1"/>
</dbReference>
<dbReference type="STRING" id="1802439.A2589_01460"/>
<dbReference type="PANTHER" id="PTHR10458:SF22">
    <property type="entry name" value="PEPTIDE DEFORMYLASE"/>
    <property type="match status" value="1"/>
</dbReference>
<dbReference type="AlphaFoldDB" id="A0A1G2QHL4"/>
<feature type="binding site" evidence="2">
    <location>
        <position position="143"/>
    </location>
    <ligand>
        <name>Fe cation</name>
        <dbReference type="ChEBI" id="CHEBI:24875"/>
    </ligand>
</feature>
<feature type="binding site" evidence="2">
    <location>
        <position position="139"/>
    </location>
    <ligand>
        <name>Fe cation</name>
        <dbReference type="ChEBI" id="CHEBI:24875"/>
    </ligand>
</feature>
<comment type="caution">
    <text evidence="3">The sequence shown here is derived from an EMBL/GenBank/DDBJ whole genome shotgun (WGS) entry which is preliminary data.</text>
</comment>
<comment type="cofactor">
    <cofactor evidence="2">
        <name>Fe(2+)</name>
        <dbReference type="ChEBI" id="CHEBI:29033"/>
    </cofactor>
    <text evidence="2">Binds 1 Fe(2+) ion.</text>
</comment>
<dbReference type="PRINTS" id="PR01576">
    <property type="entry name" value="PDEFORMYLASE"/>
</dbReference>
<dbReference type="GO" id="GO:0006412">
    <property type="term" value="P:translation"/>
    <property type="evidence" value="ECO:0007669"/>
    <property type="project" value="UniProtKB-UniRule"/>
</dbReference>
<dbReference type="EC" id="3.5.1.88" evidence="2"/>
<keyword evidence="2" id="KW-0479">Metal-binding</keyword>
<dbReference type="Proteomes" id="UP000177838">
    <property type="component" value="Unassembled WGS sequence"/>
</dbReference>
<dbReference type="PANTHER" id="PTHR10458">
    <property type="entry name" value="PEPTIDE DEFORMYLASE"/>
    <property type="match status" value="1"/>
</dbReference>
<dbReference type="Gene3D" id="3.90.45.10">
    <property type="entry name" value="Peptide deformylase"/>
    <property type="match status" value="1"/>
</dbReference>
<dbReference type="CDD" id="cd00487">
    <property type="entry name" value="Pep_deformylase"/>
    <property type="match status" value="1"/>
</dbReference>
<dbReference type="NCBIfam" id="NF001159">
    <property type="entry name" value="PRK00150.1-3"/>
    <property type="match status" value="1"/>
</dbReference>
<sequence>MTAIVKINHPALRQIAKVVDPKTIGTAELNDILKKMSVALLACDDGVALAAPQIGLPLRIFIVSHRLFDDNDTKDIVFINPEITRLAKTKVILDEGCLSVPGSYGKTKRAPKATVTALDETGRRFTWSGTGLMAQIFQHETDHLNGILFSDHATDLKNHFPDEPKI</sequence>
<dbReference type="Pfam" id="PF01327">
    <property type="entry name" value="Pep_deformylase"/>
    <property type="match status" value="1"/>
</dbReference>
<gene>
    <name evidence="2" type="primary">def</name>
    <name evidence="3" type="ORF">A2589_01460</name>
</gene>
<dbReference type="PIRSF" id="PIRSF004749">
    <property type="entry name" value="Pep_def"/>
    <property type="match status" value="1"/>
</dbReference>
<evidence type="ECO:0000256" key="1">
    <source>
        <dbReference type="ARBA" id="ARBA00010759"/>
    </source>
</evidence>
<dbReference type="InterPro" id="IPR036821">
    <property type="entry name" value="Peptide_deformylase_sf"/>
</dbReference>
<comment type="function">
    <text evidence="2">Removes the formyl group from the N-terminal Met of newly synthesized proteins. Requires at least a dipeptide for an efficient rate of reaction. N-terminal L-methionine is a prerequisite for activity but the enzyme has broad specificity at other positions.</text>
</comment>
<keyword evidence="2" id="KW-0378">Hydrolase</keyword>
<feature type="binding site" evidence="2">
    <location>
        <position position="97"/>
    </location>
    <ligand>
        <name>Fe cation</name>
        <dbReference type="ChEBI" id="CHEBI:24875"/>
    </ligand>
</feature>
<evidence type="ECO:0000313" key="3">
    <source>
        <dbReference type="EMBL" id="OHA59512.1"/>
    </source>
</evidence>
<dbReference type="GO" id="GO:0042586">
    <property type="term" value="F:peptide deformylase activity"/>
    <property type="evidence" value="ECO:0007669"/>
    <property type="project" value="UniProtKB-UniRule"/>
</dbReference>
<evidence type="ECO:0000313" key="4">
    <source>
        <dbReference type="Proteomes" id="UP000177838"/>
    </source>
</evidence>
<feature type="active site" evidence="2">
    <location>
        <position position="140"/>
    </location>
</feature>
<dbReference type="SUPFAM" id="SSF56420">
    <property type="entry name" value="Peptide deformylase"/>
    <property type="match status" value="1"/>
</dbReference>